<dbReference type="InterPro" id="IPR036976">
    <property type="entry name" value="RimM_N_sf"/>
</dbReference>
<comment type="subunit">
    <text evidence="5">Binds ribosomal protein uS19.</text>
</comment>
<protein>
    <recommendedName>
        <fullName evidence="5">Ribosome maturation factor RimM</fullName>
    </recommendedName>
</protein>
<evidence type="ECO:0000313" key="8">
    <source>
        <dbReference type="EMBL" id="RQD74589.1"/>
    </source>
</evidence>
<proteinExistence type="inferred from homology"/>
<feature type="domain" description="Ribosome maturation factor RimM PRC barrel" evidence="7">
    <location>
        <begin position="101"/>
        <end position="171"/>
    </location>
</feature>
<dbReference type="Pfam" id="PF01782">
    <property type="entry name" value="RimM"/>
    <property type="match status" value="1"/>
</dbReference>
<evidence type="ECO:0000259" key="6">
    <source>
        <dbReference type="Pfam" id="PF01782"/>
    </source>
</evidence>
<reference evidence="8 9" key="1">
    <citation type="submission" date="2018-08" db="EMBL/GenBank/DDBJ databases">
        <title>The metabolism and importance of syntrophic acetate oxidation coupled to methane or sulfide production in haloalkaline environments.</title>
        <authorList>
            <person name="Timmers P.H.A."/>
            <person name="Vavourakis C.D."/>
            <person name="Sorokin D.Y."/>
            <person name="Sinninghe Damste J.S."/>
            <person name="Muyzer G."/>
            <person name="Stams A.J.M."/>
            <person name="Plugge C.M."/>
        </authorList>
    </citation>
    <scope>NUCLEOTIDE SEQUENCE [LARGE SCALE GENOMIC DNA]</scope>
    <source>
        <strain evidence="8">MSAO_Bac1</strain>
    </source>
</reference>
<dbReference type="Gene3D" id="2.30.30.240">
    <property type="entry name" value="PRC-barrel domain"/>
    <property type="match status" value="1"/>
</dbReference>
<dbReference type="EMBL" id="QZAA01000199">
    <property type="protein sequence ID" value="RQD74589.1"/>
    <property type="molecule type" value="Genomic_DNA"/>
</dbReference>
<comment type="similarity">
    <text evidence="5">Belongs to the RimM family.</text>
</comment>
<dbReference type="GO" id="GO:0006364">
    <property type="term" value="P:rRNA processing"/>
    <property type="evidence" value="ECO:0007669"/>
    <property type="project" value="UniProtKB-UniRule"/>
</dbReference>
<keyword evidence="3 5" id="KW-0698">rRNA processing</keyword>
<comment type="function">
    <text evidence="5">An accessory protein needed during the final step in the assembly of 30S ribosomal subunit, possibly for assembly of the head region. Essential for efficient processing of 16S rRNA. May be needed both before and after RbfA during the maturation of 16S rRNA. It has affinity for free ribosomal 30S subunits but not for 70S ribosomes.</text>
</comment>
<keyword evidence="2 5" id="KW-0690">Ribosome biogenesis</keyword>
<evidence type="ECO:0000256" key="5">
    <source>
        <dbReference type="HAMAP-Rule" id="MF_00014"/>
    </source>
</evidence>
<gene>
    <name evidence="5 8" type="primary">rimM</name>
    <name evidence="8" type="ORF">D5R97_07665</name>
</gene>
<dbReference type="InterPro" id="IPR011961">
    <property type="entry name" value="RimM"/>
</dbReference>
<evidence type="ECO:0000256" key="4">
    <source>
        <dbReference type="ARBA" id="ARBA00023186"/>
    </source>
</evidence>
<keyword evidence="1 5" id="KW-0963">Cytoplasm</keyword>
<comment type="caution">
    <text evidence="8">The sequence shown here is derived from an EMBL/GenBank/DDBJ whole genome shotgun (WGS) entry which is preliminary data.</text>
</comment>
<dbReference type="HAMAP" id="MF_00014">
    <property type="entry name" value="Ribosome_mat_RimM"/>
    <property type="match status" value="1"/>
</dbReference>
<dbReference type="NCBIfam" id="TIGR02273">
    <property type="entry name" value="16S_RimM"/>
    <property type="match status" value="1"/>
</dbReference>
<keyword evidence="4 5" id="KW-0143">Chaperone</keyword>
<dbReference type="InterPro" id="IPR011033">
    <property type="entry name" value="PRC_barrel-like_sf"/>
</dbReference>
<evidence type="ECO:0000256" key="1">
    <source>
        <dbReference type="ARBA" id="ARBA00022490"/>
    </source>
</evidence>
<feature type="domain" description="RimM N-terminal" evidence="6">
    <location>
        <begin position="8"/>
        <end position="88"/>
    </location>
</feature>
<dbReference type="PANTHER" id="PTHR33692:SF1">
    <property type="entry name" value="RIBOSOME MATURATION FACTOR RIMM"/>
    <property type="match status" value="1"/>
</dbReference>
<dbReference type="GO" id="GO:0005737">
    <property type="term" value="C:cytoplasm"/>
    <property type="evidence" value="ECO:0007669"/>
    <property type="project" value="UniProtKB-SubCell"/>
</dbReference>
<comment type="subcellular location">
    <subcellularLocation>
        <location evidence="5">Cytoplasm</location>
    </subcellularLocation>
</comment>
<evidence type="ECO:0000256" key="2">
    <source>
        <dbReference type="ARBA" id="ARBA00022517"/>
    </source>
</evidence>
<dbReference type="Pfam" id="PF24986">
    <property type="entry name" value="PRC_RimM"/>
    <property type="match status" value="1"/>
</dbReference>
<evidence type="ECO:0000259" key="7">
    <source>
        <dbReference type="Pfam" id="PF24986"/>
    </source>
</evidence>
<dbReference type="InterPro" id="IPR009000">
    <property type="entry name" value="Transl_B-barrel_sf"/>
</dbReference>
<dbReference type="InterPro" id="IPR056792">
    <property type="entry name" value="PRC_RimM"/>
</dbReference>
<dbReference type="SUPFAM" id="SSF50447">
    <property type="entry name" value="Translation proteins"/>
    <property type="match status" value="1"/>
</dbReference>
<dbReference type="InterPro" id="IPR002676">
    <property type="entry name" value="RimM_N"/>
</dbReference>
<evidence type="ECO:0000313" key="9">
    <source>
        <dbReference type="Proteomes" id="UP000285138"/>
    </source>
</evidence>
<comment type="domain">
    <text evidence="5">The PRC barrel domain binds ribosomal protein uS19.</text>
</comment>
<accession>A0A424YC39</accession>
<evidence type="ECO:0000256" key="3">
    <source>
        <dbReference type="ARBA" id="ARBA00022552"/>
    </source>
</evidence>
<sequence>MDRDLVAVGKIIGVKGLKGEIKVQPLSDNFHRHKALDRVKIIAGDKELETEVEKSATVKNFWILKFKDVLSREEAEELRGCYIMIPKAEREELPENHYYMDDIIGSFVFKDDGSKLGQVINIIETGSNDVYVVKSDDPDLPGEILVPALKDVIKRVDIKEKKIVVVLPEGLLD</sequence>
<dbReference type="PANTHER" id="PTHR33692">
    <property type="entry name" value="RIBOSOME MATURATION FACTOR RIMM"/>
    <property type="match status" value="1"/>
</dbReference>
<dbReference type="GO" id="GO:0043022">
    <property type="term" value="F:ribosome binding"/>
    <property type="evidence" value="ECO:0007669"/>
    <property type="project" value="InterPro"/>
</dbReference>
<dbReference type="GO" id="GO:0042274">
    <property type="term" value="P:ribosomal small subunit biogenesis"/>
    <property type="evidence" value="ECO:0007669"/>
    <property type="project" value="UniProtKB-UniRule"/>
</dbReference>
<dbReference type="Proteomes" id="UP000285138">
    <property type="component" value="Unassembled WGS sequence"/>
</dbReference>
<dbReference type="Gene3D" id="2.40.30.60">
    <property type="entry name" value="RimM"/>
    <property type="match status" value="1"/>
</dbReference>
<dbReference type="SUPFAM" id="SSF50346">
    <property type="entry name" value="PRC-barrel domain"/>
    <property type="match status" value="1"/>
</dbReference>
<name>A0A424YC39_9FIRM</name>
<dbReference type="GO" id="GO:0005840">
    <property type="term" value="C:ribosome"/>
    <property type="evidence" value="ECO:0007669"/>
    <property type="project" value="InterPro"/>
</dbReference>
<dbReference type="AlphaFoldDB" id="A0A424YC39"/>
<organism evidence="8 9">
    <name type="scientific">Candidatus Syntrophonatronum acetioxidans</name>
    <dbReference type="NCBI Taxonomy" id="1795816"/>
    <lineage>
        <taxon>Bacteria</taxon>
        <taxon>Bacillati</taxon>
        <taxon>Bacillota</taxon>
        <taxon>Clostridia</taxon>
        <taxon>Eubacteriales</taxon>
        <taxon>Syntrophomonadaceae</taxon>
        <taxon>Candidatus Syntrophonatronum</taxon>
    </lineage>
</organism>